<evidence type="ECO:0000256" key="6">
    <source>
        <dbReference type="ARBA" id="ARBA00023136"/>
    </source>
</evidence>
<comment type="similarity">
    <text evidence="2">Belongs to the MgtC/SapB family.</text>
</comment>
<accession>A0A0F4KX73</accession>
<comment type="caution">
    <text evidence="9">The sequence shown here is derived from an EMBL/GenBank/DDBJ whole genome shotgun (WGS) entry which is preliminary data.</text>
</comment>
<dbReference type="OrthoDB" id="9811198at2"/>
<dbReference type="RefSeq" id="WP_045922145.1">
    <property type="nucleotide sequence ID" value="NZ_JAAEEA010000003.1"/>
</dbReference>
<dbReference type="GO" id="GO:0005886">
    <property type="term" value="C:plasma membrane"/>
    <property type="evidence" value="ECO:0007669"/>
    <property type="project" value="UniProtKB-SubCell"/>
</dbReference>
<protein>
    <recommendedName>
        <fullName evidence="8">MgtC/SapB/SrpB/YhiD N-terminal domain-containing protein</fullName>
    </recommendedName>
</protein>
<feature type="transmembrane region" description="Helical" evidence="7">
    <location>
        <begin position="107"/>
        <end position="125"/>
    </location>
</feature>
<evidence type="ECO:0000256" key="5">
    <source>
        <dbReference type="ARBA" id="ARBA00022989"/>
    </source>
</evidence>
<feature type="transmembrane region" description="Helical" evidence="7">
    <location>
        <begin position="82"/>
        <end position="100"/>
    </location>
</feature>
<keyword evidence="5 7" id="KW-1133">Transmembrane helix</keyword>
<evidence type="ECO:0000256" key="7">
    <source>
        <dbReference type="SAM" id="Phobius"/>
    </source>
</evidence>
<dbReference type="PRINTS" id="PR01837">
    <property type="entry name" value="MGTCSAPBPROT"/>
</dbReference>
<evidence type="ECO:0000313" key="9">
    <source>
        <dbReference type="EMBL" id="KJY51197.1"/>
    </source>
</evidence>
<feature type="transmembrane region" description="Helical" evidence="7">
    <location>
        <begin position="6"/>
        <end position="27"/>
    </location>
</feature>
<feature type="transmembrane region" description="Helical" evidence="7">
    <location>
        <begin position="131"/>
        <end position="150"/>
    </location>
</feature>
<comment type="subcellular location">
    <subcellularLocation>
        <location evidence="1">Cell membrane</location>
        <topology evidence="1">Multi-pass membrane protein</topology>
    </subcellularLocation>
</comment>
<keyword evidence="6 7" id="KW-0472">Membrane</keyword>
<evidence type="ECO:0000259" key="8">
    <source>
        <dbReference type="Pfam" id="PF02308"/>
    </source>
</evidence>
<keyword evidence="4 7" id="KW-0812">Transmembrane</keyword>
<dbReference type="PANTHER" id="PTHR33778">
    <property type="entry name" value="PROTEIN MGTC"/>
    <property type="match status" value="1"/>
</dbReference>
<dbReference type="STRING" id="1218508.JG29_02440"/>
<evidence type="ECO:0000256" key="4">
    <source>
        <dbReference type="ARBA" id="ARBA00022692"/>
    </source>
</evidence>
<evidence type="ECO:0000256" key="3">
    <source>
        <dbReference type="ARBA" id="ARBA00022475"/>
    </source>
</evidence>
<evidence type="ECO:0000256" key="2">
    <source>
        <dbReference type="ARBA" id="ARBA00009298"/>
    </source>
</evidence>
<keyword evidence="3" id="KW-1003">Cell membrane</keyword>
<dbReference type="InterPro" id="IPR049177">
    <property type="entry name" value="MgtC_SapB_SrpB_YhiD_N"/>
</dbReference>
<dbReference type="Proteomes" id="UP000033695">
    <property type="component" value="Unassembled WGS sequence"/>
</dbReference>
<dbReference type="PATRIC" id="fig|1218508.4.peg.251"/>
<gene>
    <name evidence="9" type="ORF">JG29_02440</name>
</gene>
<dbReference type="EMBL" id="JXBZ01000002">
    <property type="protein sequence ID" value="KJY51197.1"/>
    <property type="molecule type" value="Genomic_DNA"/>
</dbReference>
<feature type="domain" description="MgtC/SapB/SrpB/YhiD N-terminal" evidence="8">
    <location>
        <begin position="14"/>
        <end position="149"/>
    </location>
</feature>
<organism evidence="9 10">
    <name type="scientific">Bombilactobacillus mellis</name>
    <dbReference type="NCBI Taxonomy" id="1218508"/>
    <lineage>
        <taxon>Bacteria</taxon>
        <taxon>Bacillati</taxon>
        <taxon>Bacillota</taxon>
        <taxon>Bacilli</taxon>
        <taxon>Lactobacillales</taxon>
        <taxon>Lactobacillaceae</taxon>
        <taxon>Bombilactobacillus</taxon>
    </lineage>
</organism>
<sequence length="235" mass="25968">MSFHLSIWEIILRLILSVFCAGLIGYNRQQKNHSAGVRTHILVCVGSCIIALIQKEIGFNALYIASRYPHYAGILRADDARLIAQVVSGVGFLGAGTILVNHQVVRGLTTAASLWAVAGLGIAVGMGNYDIAIAGTIVIFLVLGALKKILHITPAKKIMIRYRHKQETKVFIQDYFDDHGITVRDVNFNADLSDADNYIYTNVYDIEIPNKMNYADIIEDLSMNKNVMAIKMVSV</sequence>
<dbReference type="HOGENOM" id="CLU_079292_0_1_9"/>
<evidence type="ECO:0000256" key="1">
    <source>
        <dbReference type="ARBA" id="ARBA00004651"/>
    </source>
</evidence>
<proteinExistence type="inferred from homology"/>
<dbReference type="InterPro" id="IPR003416">
    <property type="entry name" value="MgtC/SapB/SrpB/YhiD_fam"/>
</dbReference>
<reference evidence="9 10" key="1">
    <citation type="submission" date="2014-12" db="EMBL/GenBank/DDBJ databases">
        <title>Comparative genomics of the lactic acid bacteria isolated from the honey bee gut.</title>
        <authorList>
            <person name="Ellegaard K.M."/>
            <person name="Tamarit D."/>
            <person name="Javelind E."/>
            <person name="Olofsson T."/>
            <person name="Andersson S.G."/>
            <person name="Vasquez A."/>
        </authorList>
    </citation>
    <scope>NUCLEOTIDE SEQUENCE [LARGE SCALE GENOMIC DNA]</scope>
    <source>
        <strain evidence="9 10">Hon2</strain>
    </source>
</reference>
<dbReference type="PANTHER" id="PTHR33778:SF1">
    <property type="entry name" value="MAGNESIUM TRANSPORTER YHID-RELATED"/>
    <property type="match status" value="1"/>
</dbReference>
<keyword evidence="10" id="KW-1185">Reference proteome</keyword>
<name>A0A0F4KX73_9LACO</name>
<feature type="transmembrane region" description="Helical" evidence="7">
    <location>
        <begin position="39"/>
        <end position="62"/>
    </location>
</feature>
<dbReference type="AlphaFoldDB" id="A0A0F4KX73"/>
<evidence type="ECO:0000313" key="10">
    <source>
        <dbReference type="Proteomes" id="UP000033695"/>
    </source>
</evidence>
<dbReference type="Pfam" id="PF02308">
    <property type="entry name" value="MgtC"/>
    <property type="match status" value="1"/>
</dbReference>